<sequence>MTLLETKTAQWYQVEEIHEWENVQRRLEALGILEGTRVQVLNQKRNGSTIIRVRGTRWALGKEIAGGIEVKEYHEQ</sequence>
<dbReference type="PANTHER" id="PTHR43151:SF1">
    <property type="entry name" value="SSR2333 PROTEIN"/>
    <property type="match status" value="1"/>
</dbReference>
<reference evidence="3 4" key="1">
    <citation type="submission" date="2019-11" db="EMBL/GenBank/DDBJ databases">
        <title>Draft genome sequence of Blautia luti DSM 14534T, isolated from human stool.</title>
        <authorList>
            <person name="Ortiz R."/>
            <person name="Melis-Arcos F."/>
            <person name="Covarrubias P."/>
            <person name="Cardenas J.P."/>
            <person name="Perez-Donoso J."/>
            <person name="Almonacid D."/>
        </authorList>
    </citation>
    <scope>NUCLEOTIDE SEQUENCE [LARGE SCALE GENOMIC DNA]</scope>
    <source>
        <strain evidence="3 4">DSM 14534</strain>
    </source>
</reference>
<dbReference type="InterPro" id="IPR008988">
    <property type="entry name" value="Transcriptional_repressor_C"/>
</dbReference>
<dbReference type="SMART" id="SM00899">
    <property type="entry name" value="FeoA"/>
    <property type="match status" value="1"/>
</dbReference>
<evidence type="ECO:0000256" key="1">
    <source>
        <dbReference type="ARBA" id="ARBA00023004"/>
    </source>
</evidence>
<dbReference type="PANTHER" id="PTHR43151">
    <property type="entry name" value="FEOA FAMILY PROTEIN"/>
    <property type="match status" value="1"/>
</dbReference>
<name>A0A844GNF3_9FIRM</name>
<protein>
    <submittedName>
        <fullName evidence="3">Ferrous iron transport protein A</fullName>
    </submittedName>
</protein>
<proteinExistence type="predicted"/>
<dbReference type="GO" id="GO:0046914">
    <property type="term" value="F:transition metal ion binding"/>
    <property type="evidence" value="ECO:0007669"/>
    <property type="project" value="InterPro"/>
</dbReference>
<dbReference type="InterPro" id="IPR007167">
    <property type="entry name" value="Fe-transptr_FeoA-like"/>
</dbReference>
<dbReference type="InterPro" id="IPR038157">
    <property type="entry name" value="FeoA_core_dom"/>
</dbReference>
<gene>
    <name evidence="3" type="ORF">GKZ57_12895</name>
</gene>
<evidence type="ECO:0000313" key="4">
    <source>
        <dbReference type="Proteomes" id="UP000437824"/>
    </source>
</evidence>
<keyword evidence="1" id="KW-0408">Iron</keyword>
<feature type="domain" description="Ferrous iron transporter FeoA-like" evidence="2">
    <location>
        <begin position="1"/>
        <end position="72"/>
    </location>
</feature>
<dbReference type="EMBL" id="WMBC01000011">
    <property type="protein sequence ID" value="MTD62118.1"/>
    <property type="molecule type" value="Genomic_DNA"/>
</dbReference>
<dbReference type="InterPro" id="IPR053184">
    <property type="entry name" value="FeoA-like"/>
</dbReference>
<dbReference type="Proteomes" id="UP000437824">
    <property type="component" value="Unassembled WGS sequence"/>
</dbReference>
<accession>A0A844GNF3</accession>
<dbReference type="RefSeq" id="WP_118510119.1">
    <property type="nucleotide sequence ID" value="NZ_WMBC01000011.1"/>
</dbReference>
<comment type="caution">
    <text evidence="3">The sequence shown here is derived from an EMBL/GenBank/DDBJ whole genome shotgun (WGS) entry which is preliminary data.</text>
</comment>
<evidence type="ECO:0000313" key="3">
    <source>
        <dbReference type="EMBL" id="MTD62118.1"/>
    </source>
</evidence>
<dbReference type="SUPFAM" id="SSF50037">
    <property type="entry name" value="C-terminal domain of transcriptional repressors"/>
    <property type="match status" value="1"/>
</dbReference>
<dbReference type="Gene3D" id="2.30.30.90">
    <property type="match status" value="1"/>
</dbReference>
<organism evidence="3 4">
    <name type="scientific">Blautia luti DSM 14534 = JCM 17040</name>
    <dbReference type="NCBI Taxonomy" id="649762"/>
    <lineage>
        <taxon>Bacteria</taxon>
        <taxon>Bacillati</taxon>
        <taxon>Bacillota</taxon>
        <taxon>Clostridia</taxon>
        <taxon>Lachnospirales</taxon>
        <taxon>Lachnospiraceae</taxon>
        <taxon>Blautia</taxon>
    </lineage>
</organism>
<dbReference type="Pfam" id="PF04023">
    <property type="entry name" value="FeoA"/>
    <property type="match status" value="1"/>
</dbReference>
<evidence type="ECO:0000259" key="2">
    <source>
        <dbReference type="SMART" id="SM00899"/>
    </source>
</evidence>
<dbReference type="AlphaFoldDB" id="A0A844GNF3"/>